<dbReference type="InterPro" id="IPR035903">
    <property type="entry name" value="HesB-like_dom_sf"/>
</dbReference>
<protein>
    <submittedName>
        <fullName evidence="2">Uncharacterized protein YqkB</fullName>
    </submittedName>
</protein>
<keyword evidence="3" id="KW-1185">Reference proteome</keyword>
<dbReference type="Proteomes" id="UP000199268">
    <property type="component" value="Unassembled WGS sequence"/>
</dbReference>
<evidence type="ECO:0000313" key="2">
    <source>
        <dbReference type="EMBL" id="SCC11400.1"/>
    </source>
</evidence>
<sequence>MYLTFTNAAKERISKLITPNTTIVLDLDDGVGPFSDLATCAFDVAFNLILCQTSDLSADFNETIDSDFGPVYIKDYTTSQLEPNLKLDVDRYLRYSLSSDAGILDPSVTLRNLQTTTQA</sequence>
<dbReference type="RefSeq" id="WP_092463754.1">
    <property type="nucleotide sequence ID" value="NZ_BJEE01000003.1"/>
</dbReference>
<organism evidence="2 3">
    <name type="scientific">Weissella bombi</name>
    <dbReference type="NCBI Taxonomy" id="1505725"/>
    <lineage>
        <taxon>Bacteria</taxon>
        <taxon>Bacillati</taxon>
        <taxon>Bacillota</taxon>
        <taxon>Bacilli</taxon>
        <taxon>Lactobacillales</taxon>
        <taxon>Lactobacillaceae</taxon>
        <taxon>Weissella</taxon>
    </lineage>
</organism>
<gene>
    <name evidence="2" type="ORF">GA0061074_1177</name>
</gene>
<dbReference type="EMBL" id="FMAO01000017">
    <property type="protein sequence ID" value="SCC11400.1"/>
    <property type="molecule type" value="Genomic_DNA"/>
</dbReference>
<accession>A0A1C4BX61</accession>
<dbReference type="Pfam" id="PF01521">
    <property type="entry name" value="Fe-S_biosyn"/>
    <property type="match status" value="1"/>
</dbReference>
<proteinExistence type="predicted"/>
<dbReference type="OrthoDB" id="2361502at2"/>
<feature type="domain" description="Core" evidence="1">
    <location>
        <begin position="1"/>
        <end position="111"/>
    </location>
</feature>
<evidence type="ECO:0000259" key="1">
    <source>
        <dbReference type="Pfam" id="PF01521"/>
    </source>
</evidence>
<reference evidence="3" key="1">
    <citation type="submission" date="2016-08" db="EMBL/GenBank/DDBJ databases">
        <authorList>
            <person name="Varghese N."/>
            <person name="Submissions Spin"/>
        </authorList>
    </citation>
    <scope>NUCLEOTIDE SEQUENCE [LARGE SCALE GENOMIC DNA]</scope>
    <source>
        <strain evidence="3">R-53094</strain>
    </source>
</reference>
<dbReference type="STRING" id="1505725.GA0061074_1177"/>
<dbReference type="InterPro" id="IPR000361">
    <property type="entry name" value="ATAP_core_dom"/>
</dbReference>
<dbReference type="AlphaFoldDB" id="A0A1C4BX61"/>
<evidence type="ECO:0000313" key="3">
    <source>
        <dbReference type="Proteomes" id="UP000199268"/>
    </source>
</evidence>
<dbReference type="Gene3D" id="2.60.300.12">
    <property type="entry name" value="HesB-like domain"/>
    <property type="match status" value="1"/>
</dbReference>
<dbReference type="SUPFAM" id="SSF89360">
    <property type="entry name" value="HesB-like domain"/>
    <property type="match status" value="1"/>
</dbReference>
<name>A0A1C4BX61_9LACO</name>